<dbReference type="InterPro" id="IPR015421">
    <property type="entry name" value="PyrdxlP-dep_Trfase_major"/>
</dbReference>
<dbReference type="InterPro" id="IPR015424">
    <property type="entry name" value="PyrdxlP-dep_Trfase"/>
</dbReference>
<organism evidence="1">
    <name type="scientific">mine drainage metagenome</name>
    <dbReference type="NCBI Taxonomy" id="410659"/>
    <lineage>
        <taxon>unclassified sequences</taxon>
        <taxon>metagenomes</taxon>
        <taxon>ecological metagenomes</taxon>
    </lineage>
</organism>
<sequence>MHFNVGGAQAVEDSLKLVRNFKGGKSLMMAYEGGYHGRTLGARRSLPVTVTGGVTDTSATAPCSCHSRITFAGPRA</sequence>
<comment type="caution">
    <text evidence="1">The sequence shown here is derived from an EMBL/GenBank/DDBJ whole genome shotgun (WGS) entry which is preliminary data.</text>
</comment>
<dbReference type="Gene3D" id="3.40.640.10">
    <property type="entry name" value="Type I PLP-dependent aspartate aminotransferase-like (Major domain)"/>
    <property type="match status" value="1"/>
</dbReference>
<protein>
    <submittedName>
        <fullName evidence="1">Uncharacterized protein</fullName>
    </submittedName>
</protein>
<dbReference type="AlphaFoldDB" id="T1BGY9"/>
<proteinExistence type="predicted"/>
<evidence type="ECO:0000313" key="1">
    <source>
        <dbReference type="EMBL" id="EQD52374.1"/>
    </source>
</evidence>
<reference evidence="1" key="2">
    <citation type="journal article" date="2014" name="ISME J.">
        <title>Microbial stratification in low pH oxic and suboxic macroscopic growths along an acid mine drainage.</title>
        <authorList>
            <person name="Mendez-Garcia C."/>
            <person name="Mesa V."/>
            <person name="Sprenger R.R."/>
            <person name="Richter M."/>
            <person name="Diez M.S."/>
            <person name="Solano J."/>
            <person name="Bargiela R."/>
            <person name="Golyshina O.V."/>
            <person name="Manteca A."/>
            <person name="Ramos J.L."/>
            <person name="Gallego J.R."/>
            <person name="Llorente I."/>
            <person name="Martins Dos Santos V.A."/>
            <person name="Jensen O.N."/>
            <person name="Pelaez A.I."/>
            <person name="Sanchez J."/>
            <person name="Ferrer M."/>
        </authorList>
    </citation>
    <scope>NUCLEOTIDE SEQUENCE</scope>
</reference>
<accession>T1BGY9</accession>
<dbReference type="SUPFAM" id="SSF53383">
    <property type="entry name" value="PLP-dependent transferases"/>
    <property type="match status" value="1"/>
</dbReference>
<dbReference type="EMBL" id="AUZX01009261">
    <property type="protein sequence ID" value="EQD52374.1"/>
    <property type="molecule type" value="Genomic_DNA"/>
</dbReference>
<name>T1BGY9_9ZZZZ</name>
<gene>
    <name evidence="1" type="ORF">B1A_12713</name>
</gene>
<reference evidence="1" key="1">
    <citation type="submission" date="2013-08" db="EMBL/GenBank/DDBJ databases">
        <authorList>
            <person name="Mendez C."/>
            <person name="Richter M."/>
            <person name="Ferrer M."/>
            <person name="Sanchez J."/>
        </authorList>
    </citation>
    <scope>NUCLEOTIDE SEQUENCE</scope>
</reference>